<name>A0A482J2E2_9BURK</name>
<dbReference type="Pfam" id="PF00873">
    <property type="entry name" value="ACR_tran"/>
    <property type="match status" value="1"/>
</dbReference>
<dbReference type="OrthoDB" id="9176627at2"/>
<evidence type="ECO:0000313" key="12">
    <source>
        <dbReference type="Proteomes" id="UP000253772"/>
    </source>
</evidence>
<evidence type="ECO:0000256" key="9">
    <source>
        <dbReference type="RuleBase" id="RU364070"/>
    </source>
</evidence>
<dbReference type="InterPro" id="IPR004764">
    <property type="entry name" value="MdtF-like"/>
</dbReference>
<dbReference type="PRINTS" id="PR00702">
    <property type="entry name" value="ACRIFLAVINRP"/>
</dbReference>
<dbReference type="GO" id="GO:0005886">
    <property type="term" value="C:plasma membrane"/>
    <property type="evidence" value="ECO:0007669"/>
    <property type="project" value="UniProtKB-SubCell"/>
</dbReference>
<dbReference type="PANTHER" id="PTHR32063">
    <property type="match status" value="1"/>
</dbReference>
<dbReference type="FunFam" id="3.30.70.1430:FF:000002">
    <property type="entry name" value="Efflux pump membrane transporter"/>
    <property type="match status" value="1"/>
</dbReference>
<reference evidence="11 12" key="1">
    <citation type="submission" date="2019-03" db="EMBL/GenBank/DDBJ databases">
        <title>Comparative insights into the high quality Complete genome sequence of highly metal resistant Cupriavidus metallidurans strain BS1 isolated from a gold-copper mine.</title>
        <authorList>
            <person name="Mazhar H.S."/>
            <person name="Rensing C."/>
        </authorList>
    </citation>
    <scope>NUCLEOTIDE SEQUENCE [LARGE SCALE GENOMIC DNA]</scope>
    <source>
        <strain evidence="11 12">BS1</strain>
    </source>
</reference>
<protein>
    <recommendedName>
        <fullName evidence="9">Efflux pump membrane transporter</fullName>
    </recommendedName>
</protein>
<dbReference type="SUPFAM" id="SSF82693">
    <property type="entry name" value="Multidrug efflux transporter AcrB pore domain, PN1, PN2, PC1 and PC2 subdomains"/>
    <property type="match status" value="4"/>
</dbReference>
<evidence type="ECO:0000256" key="3">
    <source>
        <dbReference type="ARBA" id="ARBA00022448"/>
    </source>
</evidence>
<evidence type="ECO:0000256" key="6">
    <source>
        <dbReference type="ARBA" id="ARBA00022692"/>
    </source>
</evidence>
<keyword evidence="4" id="KW-1003">Cell membrane</keyword>
<dbReference type="SUPFAM" id="SSF82714">
    <property type="entry name" value="Multidrug efflux transporter AcrB TolC docking domain, DN and DC subdomains"/>
    <property type="match status" value="2"/>
</dbReference>
<feature type="transmembrane region" description="Helical" evidence="9">
    <location>
        <begin position="340"/>
        <end position="359"/>
    </location>
</feature>
<keyword evidence="5 9" id="KW-0997">Cell inner membrane</keyword>
<comment type="caution">
    <text evidence="9">Lacks conserved residue(s) required for the propagation of feature annotation.</text>
</comment>
<accession>A0A482J2E2</accession>
<dbReference type="FunFam" id="1.20.1640.10:FF:000001">
    <property type="entry name" value="Efflux pump membrane transporter"/>
    <property type="match status" value="1"/>
</dbReference>
<feature type="transmembrane region" description="Helical" evidence="9">
    <location>
        <begin position="434"/>
        <end position="458"/>
    </location>
</feature>
<keyword evidence="6 9" id="KW-0812">Transmembrane</keyword>
<dbReference type="Gene3D" id="1.20.1640.10">
    <property type="entry name" value="Multidrug efflux transporter AcrB transmembrane domain"/>
    <property type="match status" value="2"/>
</dbReference>
<dbReference type="InterPro" id="IPR001036">
    <property type="entry name" value="Acrflvin-R"/>
</dbReference>
<dbReference type="FunFam" id="1.20.1640.10:FF:000002">
    <property type="entry name" value="Efflux pump membrane transporter"/>
    <property type="match status" value="1"/>
</dbReference>
<feature type="region of interest" description="Disordered" evidence="10">
    <location>
        <begin position="1051"/>
        <end position="1081"/>
    </location>
</feature>
<feature type="transmembrane region" description="Helical" evidence="9">
    <location>
        <begin position="969"/>
        <end position="990"/>
    </location>
</feature>
<evidence type="ECO:0000256" key="8">
    <source>
        <dbReference type="ARBA" id="ARBA00023136"/>
    </source>
</evidence>
<dbReference type="NCBIfam" id="TIGR00915">
    <property type="entry name" value="2A0602"/>
    <property type="match status" value="1"/>
</dbReference>
<dbReference type="Gene3D" id="3.30.70.1430">
    <property type="entry name" value="Multidrug efflux transporter AcrB pore domain"/>
    <property type="match status" value="2"/>
</dbReference>
<evidence type="ECO:0000256" key="5">
    <source>
        <dbReference type="ARBA" id="ARBA00022519"/>
    </source>
</evidence>
<gene>
    <name evidence="11" type="ORF">DDF84_026445</name>
</gene>
<dbReference type="Proteomes" id="UP000253772">
    <property type="component" value="Chromosome c2"/>
</dbReference>
<evidence type="ECO:0000256" key="4">
    <source>
        <dbReference type="ARBA" id="ARBA00022475"/>
    </source>
</evidence>
<feature type="transmembrane region" description="Helical" evidence="9">
    <location>
        <begin position="470"/>
        <end position="497"/>
    </location>
</feature>
<evidence type="ECO:0000256" key="2">
    <source>
        <dbReference type="ARBA" id="ARBA00010942"/>
    </source>
</evidence>
<dbReference type="InterPro" id="IPR027463">
    <property type="entry name" value="AcrB_DN_DC_subdom"/>
</dbReference>
<feature type="transmembrane region" description="Helical" evidence="9">
    <location>
        <begin position="874"/>
        <end position="891"/>
    </location>
</feature>
<feature type="transmembrane region" description="Helical" evidence="9">
    <location>
        <begin position="924"/>
        <end position="948"/>
    </location>
</feature>
<dbReference type="AlphaFoldDB" id="A0A482J2E2"/>
<dbReference type="Gene3D" id="3.30.2090.10">
    <property type="entry name" value="Multidrug efflux transporter AcrB TolC docking domain, DN and DC subdomains"/>
    <property type="match status" value="2"/>
</dbReference>
<dbReference type="EMBL" id="CP037901">
    <property type="protein sequence ID" value="QBP13180.1"/>
    <property type="molecule type" value="Genomic_DNA"/>
</dbReference>
<evidence type="ECO:0000256" key="1">
    <source>
        <dbReference type="ARBA" id="ARBA00004429"/>
    </source>
</evidence>
<feature type="transmembrane region" description="Helical" evidence="9">
    <location>
        <begin position="366"/>
        <end position="388"/>
    </location>
</feature>
<sequence length="1081" mass="116090">MANFFIDRPIFAWVIAIILMLAGGASIFTLPVEQYPTIAPPAIQIAATYPGASAKTVEDTVTQVIEQQMSGLDHLLYFSSTSDDSGQATITLTFAPGTNPDIAQVQVQNKLQLATPILPQVVQQLGISVTKSSSSFLIVPAFYSQDGGMNAYDLANYVASNIKDPLSRVNGVGTVTLFGTQYAMRIWLDPNKLTNFQLTPSDVTSAITSQNVQIAGGQLGGTPAVPGQSFQATVTESTLLRTPEEFGNILLKVNQDGSQVRLKDVARVALGAENYNVDSRYNGHPATALGIQLATGANALHTAMGVRQKIEELSKYFPHGLVAEYPYETAPFVRLSIEEVLKTLLEGIVLVFLVMYLFLQNLRATLIPTIAVPVVLLGTFAIMAAVGFSINTLSMFGLVLAIGLLVDDAIVVVENVERVMAEEGLSPKEATRKAMGQITGALIGVALVLSAVFVPVAFSGGSVGAIYRQFSLTIVAAMVLSVLVALILTPALCATILKPIPKGHHEQKTGFFGWFNRMFETSRDKYHSGVYHVIKRSGRWLVIYLAVIAVVGLLYLRLPTSFLPDEDQGTMFVLVQTPSGSTQEITARTLANIADYLMKDESSIVESVFTVGGFSFAGNGQNSGLAFVRLKDYKERKRADQKVQALVGRMFGRYASYKDAMVFPVNPPSIPELGTASGFDFELQDRAGLGHEKLMEARNMLLGMAAKEPMLALVRPNGLNDTPQFKININREKANALGVTASAVDQTFSIAWASAFVNNFLDTDGRIKKVYAMADAPYRMTPEDLHLWYVRNSTGGMVPFSAFASGHWAYGSPKLERYNGISSIEIQGQAAPGKATGQAMTAMEKIAAKLPDGIGYEWTGLSFQERQSGSQAPILYAISILVVFLCLAALYESWSIPFAVIMVVPLGVLGALLAVTLRGLENDVFFQVGLLTTVGLSAKNAILIVEFARDLQAEGKMGPIEAALEASRLRLRPILMTSMAFILGVTPLAISNGAGSASQHAIGTGVIGGMITATFLAIFMIPMFFVVLRARVAGEKEDPDVALQHYEAHHAHDHDADNADNGGSGGSNSESGDNGPGKEGH</sequence>
<feature type="transmembrane region" description="Helical" evidence="9">
    <location>
        <begin position="541"/>
        <end position="558"/>
    </location>
</feature>
<keyword evidence="3 9" id="KW-0813">Transport</keyword>
<feature type="transmembrane region" description="Helical" evidence="9">
    <location>
        <begin position="1002"/>
        <end position="1028"/>
    </location>
</feature>
<dbReference type="FunFam" id="3.30.70.1430:FF:000001">
    <property type="entry name" value="Efflux pump membrane transporter"/>
    <property type="match status" value="1"/>
</dbReference>
<dbReference type="NCBIfam" id="NF000282">
    <property type="entry name" value="RND_permease_1"/>
    <property type="match status" value="1"/>
</dbReference>
<dbReference type="GO" id="GO:0042910">
    <property type="term" value="F:xenobiotic transmembrane transporter activity"/>
    <property type="evidence" value="ECO:0007669"/>
    <property type="project" value="TreeGrafter"/>
</dbReference>
<feature type="transmembrane region" description="Helical" evidence="9">
    <location>
        <begin position="12"/>
        <end position="32"/>
    </location>
</feature>
<comment type="subcellular location">
    <subcellularLocation>
        <location evidence="1 9">Cell inner membrane</location>
        <topology evidence="1 9">Multi-pass membrane protein</topology>
    </subcellularLocation>
</comment>
<evidence type="ECO:0000313" key="11">
    <source>
        <dbReference type="EMBL" id="QBP13180.1"/>
    </source>
</evidence>
<evidence type="ECO:0000256" key="10">
    <source>
        <dbReference type="SAM" id="MobiDB-lite"/>
    </source>
</evidence>
<proteinExistence type="inferred from homology"/>
<dbReference type="Gene3D" id="3.30.70.1440">
    <property type="entry name" value="Multidrug efflux transporter AcrB pore domain"/>
    <property type="match status" value="1"/>
</dbReference>
<feature type="transmembrane region" description="Helical" evidence="9">
    <location>
        <begin position="898"/>
        <end position="918"/>
    </location>
</feature>
<keyword evidence="7 9" id="KW-1133">Transmembrane helix</keyword>
<dbReference type="GO" id="GO:0015562">
    <property type="term" value="F:efflux transmembrane transporter activity"/>
    <property type="evidence" value="ECO:0007669"/>
    <property type="project" value="InterPro"/>
</dbReference>
<keyword evidence="8 9" id="KW-0472">Membrane</keyword>
<evidence type="ECO:0000256" key="7">
    <source>
        <dbReference type="ARBA" id="ARBA00022989"/>
    </source>
</evidence>
<organism evidence="11 12">
    <name type="scientific">Cupriavidus metallidurans</name>
    <dbReference type="NCBI Taxonomy" id="119219"/>
    <lineage>
        <taxon>Bacteria</taxon>
        <taxon>Pseudomonadati</taxon>
        <taxon>Pseudomonadota</taxon>
        <taxon>Betaproteobacteria</taxon>
        <taxon>Burkholderiales</taxon>
        <taxon>Burkholderiaceae</taxon>
        <taxon>Cupriavidus</taxon>
    </lineage>
</organism>
<dbReference type="Gene3D" id="3.30.70.1320">
    <property type="entry name" value="Multidrug efflux transporter AcrB pore domain like"/>
    <property type="match status" value="1"/>
</dbReference>
<dbReference type="GO" id="GO:0009636">
    <property type="term" value="P:response to toxic substance"/>
    <property type="evidence" value="ECO:0007669"/>
    <property type="project" value="UniProtKB-ARBA"/>
</dbReference>
<dbReference type="PANTHER" id="PTHR32063:SF13">
    <property type="entry name" value="MULTIDRUG EFFLUX PUMP SUBUNIT ACRB-RELATED"/>
    <property type="match status" value="1"/>
</dbReference>
<dbReference type="FunFam" id="3.30.2090.10:FF:000001">
    <property type="entry name" value="Efflux pump membrane transporter"/>
    <property type="match status" value="1"/>
</dbReference>
<dbReference type="SUPFAM" id="SSF82866">
    <property type="entry name" value="Multidrug efflux transporter AcrB transmembrane domain"/>
    <property type="match status" value="2"/>
</dbReference>
<comment type="similarity">
    <text evidence="2 9">Belongs to the resistance-nodulation-cell division (RND) (TC 2.A.6) family.</text>
</comment>
<dbReference type="RefSeq" id="WP_017511173.1">
    <property type="nucleotide sequence ID" value="NZ_CP037901.1"/>
</dbReference>